<sequence length="77" mass="8433">MSTLKLLPEPPRRGASNDSVGSFLFQQRWIRSVAQTTQMSFGSVSSLMGNNFIPISFIAFLPVAFPLIKISSAEKNA</sequence>
<dbReference type="Proteomes" id="UP001054945">
    <property type="component" value="Unassembled WGS sequence"/>
</dbReference>
<evidence type="ECO:0000256" key="1">
    <source>
        <dbReference type="SAM" id="Phobius"/>
    </source>
</evidence>
<dbReference type="AlphaFoldDB" id="A0AAV4MCY4"/>
<keyword evidence="1" id="KW-0472">Membrane</keyword>
<comment type="caution">
    <text evidence="2">The sequence shown here is derived from an EMBL/GenBank/DDBJ whole genome shotgun (WGS) entry which is preliminary data.</text>
</comment>
<evidence type="ECO:0000313" key="2">
    <source>
        <dbReference type="EMBL" id="GIX69874.1"/>
    </source>
</evidence>
<protein>
    <submittedName>
        <fullName evidence="2">Uncharacterized protein</fullName>
    </submittedName>
</protein>
<keyword evidence="1" id="KW-1133">Transmembrane helix</keyword>
<feature type="transmembrane region" description="Helical" evidence="1">
    <location>
        <begin position="51"/>
        <end position="68"/>
    </location>
</feature>
<proteinExistence type="predicted"/>
<evidence type="ECO:0000313" key="3">
    <source>
        <dbReference type="Proteomes" id="UP001054945"/>
    </source>
</evidence>
<accession>A0AAV4MCY4</accession>
<gene>
    <name evidence="2" type="ORF">CEXT_15671</name>
</gene>
<reference evidence="2 3" key="1">
    <citation type="submission" date="2021-06" db="EMBL/GenBank/DDBJ databases">
        <title>Caerostris extrusa draft genome.</title>
        <authorList>
            <person name="Kono N."/>
            <person name="Arakawa K."/>
        </authorList>
    </citation>
    <scope>NUCLEOTIDE SEQUENCE [LARGE SCALE GENOMIC DNA]</scope>
</reference>
<name>A0AAV4MCY4_CAEEX</name>
<organism evidence="2 3">
    <name type="scientific">Caerostris extrusa</name>
    <name type="common">Bark spider</name>
    <name type="synonym">Caerostris bankana</name>
    <dbReference type="NCBI Taxonomy" id="172846"/>
    <lineage>
        <taxon>Eukaryota</taxon>
        <taxon>Metazoa</taxon>
        <taxon>Ecdysozoa</taxon>
        <taxon>Arthropoda</taxon>
        <taxon>Chelicerata</taxon>
        <taxon>Arachnida</taxon>
        <taxon>Araneae</taxon>
        <taxon>Araneomorphae</taxon>
        <taxon>Entelegynae</taxon>
        <taxon>Araneoidea</taxon>
        <taxon>Araneidae</taxon>
        <taxon>Caerostris</taxon>
    </lineage>
</organism>
<keyword evidence="3" id="KW-1185">Reference proteome</keyword>
<dbReference type="EMBL" id="BPLR01002091">
    <property type="protein sequence ID" value="GIX69874.1"/>
    <property type="molecule type" value="Genomic_DNA"/>
</dbReference>
<keyword evidence="1" id="KW-0812">Transmembrane</keyword>